<keyword evidence="4" id="KW-1185">Reference proteome</keyword>
<evidence type="ECO:0000313" key="4">
    <source>
        <dbReference type="Proteomes" id="UP000324974"/>
    </source>
</evidence>
<dbReference type="Pfam" id="PF20003">
    <property type="entry name" value="fvmX5"/>
    <property type="match status" value="1"/>
</dbReference>
<dbReference type="InterPro" id="IPR045484">
    <property type="entry name" value="fvmX5"/>
</dbReference>
<organism evidence="3 4">
    <name type="scientific">Limnoglobus roseus</name>
    <dbReference type="NCBI Taxonomy" id="2598579"/>
    <lineage>
        <taxon>Bacteria</taxon>
        <taxon>Pseudomonadati</taxon>
        <taxon>Planctomycetota</taxon>
        <taxon>Planctomycetia</taxon>
        <taxon>Gemmatales</taxon>
        <taxon>Gemmataceae</taxon>
        <taxon>Limnoglobus</taxon>
    </lineage>
</organism>
<reference evidence="4" key="1">
    <citation type="submission" date="2019-08" db="EMBL/GenBank/DDBJ databases">
        <title>Limnoglobus roseus gen. nov., sp. nov., a novel freshwater planctomycete with a giant genome from the family Gemmataceae.</title>
        <authorList>
            <person name="Kulichevskaya I.S."/>
            <person name="Naumoff D.G."/>
            <person name="Miroshnikov K."/>
            <person name="Ivanova A."/>
            <person name="Philippov D.A."/>
            <person name="Hakobyan A."/>
            <person name="Rijpstra I.C."/>
            <person name="Sinninghe Damste J.S."/>
            <person name="Liesack W."/>
            <person name="Dedysh S.N."/>
        </authorList>
    </citation>
    <scope>NUCLEOTIDE SEQUENCE [LARGE SCALE GENOMIC DNA]</scope>
    <source>
        <strain evidence="4">PX52</strain>
    </source>
</reference>
<feature type="region of interest" description="Disordered" evidence="1">
    <location>
        <begin position="81"/>
        <end position="112"/>
    </location>
</feature>
<dbReference type="KEGG" id="lrs:PX52LOC_00860"/>
<name>A0A5C1A4H6_9BACT</name>
<evidence type="ECO:0000259" key="2">
    <source>
        <dbReference type="Pfam" id="PF20003"/>
    </source>
</evidence>
<protein>
    <recommendedName>
        <fullName evidence="2">FtsH ternary system domain-containing protein</fullName>
    </recommendedName>
</protein>
<gene>
    <name evidence="3" type="ORF">PX52LOC_00860</name>
</gene>
<feature type="domain" description="FtsH ternary system" evidence="2">
    <location>
        <begin position="1"/>
        <end position="190"/>
    </location>
</feature>
<dbReference type="OrthoDB" id="5382007at2"/>
<evidence type="ECO:0000313" key="3">
    <source>
        <dbReference type="EMBL" id="QEL13999.1"/>
    </source>
</evidence>
<dbReference type="EMBL" id="CP042425">
    <property type="protein sequence ID" value="QEL13999.1"/>
    <property type="molecule type" value="Genomic_DNA"/>
</dbReference>
<sequence>MSRAYRITVKESVTREIKGSDEISTKLELLDILPPEAMGGLLRAELEARGFAENADGTMSRKEGGVTVIVDPCDGEVTVKSETAKSVTEQGSRDGSAWDDVGPSHQSVEESTRDQLKQELGKKIDKQQEKLQQQATEKLEKELHDLQPELGEIVNKITREALKQKAAQMGTIQEISEDPQTGSMTIKVEV</sequence>
<evidence type="ECO:0000256" key="1">
    <source>
        <dbReference type="SAM" id="MobiDB-lite"/>
    </source>
</evidence>
<accession>A0A5C1A4H6</accession>
<dbReference type="Proteomes" id="UP000324974">
    <property type="component" value="Chromosome"/>
</dbReference>
<proteinExistence type="predicted"/>
<dbReference type="RefSeq" id="WP_149108923.1">
    <property type="nucleotide sequence ID" value="NZ_CP042425.1"/>
</dbReference>
<dbReference type="AlphaFoldDB" id="A0A5C1A4H6"/>